<evidence type="ECO:0000256" key="1">
    <source>
        <dbReference type="SAM" id="Phobius"/>
    </source>
</evidence>
<sequence length="459" mass="54444">MRTSLSFVCIVCCSQKLYFGVEVETNLKENSSMFIKYPSKGYIVSRRISNRSFMISFCLGCIIIGLSFSFIYIYLSTSNLYKPVFLPTQAAIAIIETTKNVVESMHINSLLADRVDAKSKKYVFAACSISSLEAYCFYTPIVTLAWRRLGFEVIVIFVGDFINLKDHKKSEDIELIIEYIHLFGGRTYDFQASGGYDIRVAQLIRIFLAFLPMNFTNDNDYFTITDSDLIPLRREQYMLTKDYPDGFIVNRFCCGFFTQRNRSYQMIPMSHLYMKKHLWRKMVLQSFIHKELINITKHFHSDLNGSYEYQFMRSYSKRDLKSLLLNEHKTIDFATLSLYARHEFQEVYEMPTIRAKAGWDMDQVLITMLLYDYLNKTTEGQQVKIHERKMLKRLDRERPFLAWPTKLDFSKYGDAHITHNIFQMKFWPTHLRLFKYLFNETIVQILNEYYRKYLLLRFV</sequence>
<comment type="caution">
    <text evidence="2">The sequence shown here is derived from an EMBL/GenBank/DDBJ whole genome shotgun (WGS) entry which is preliminary data.</text>
</comment>
<reference evidence="2" key="1">
    <citation type="submission" date="2021-02" db="EMBL/GenBank/DDBJ databases">
        <authorList>
            <person name="Nowell W R."/>
        </authorList>
    </citation>
    <scope>NUCLEOTIDE SEQUENCE</scope>
</reference>
<name>A0A814RGC9_9BILA</name>
<keyword evidence="1" id="KW-0812">Transmembrane</keyword>
<accession>A0A814RGC9</accession>
<gene>
    <name evidence="2" type="ORF">CJN711_LOCUS8684</name>
</gene>
<dbReference type="EMBL" id="CAJNOV010003225">
    <property type="protein sequence ID" value="CAF1133529.1"/>
    <property type="molecule type" value="Genomic_DNA"/>
</dbReference>
<evidence type="ECO:0000313" key="2">
    <source>
        <dbReference type="EMBL" id="CAF1133529.1"/>
    </source>
</evidence>
<proteinExistence type="predicted"/>
<keyword evidence="1" id="KW-0472">Membrane</keyword>
<dbReference type="AlphaFoldDB" id="A0A814RGC9"/>
<feature type="transmembrane region" description="Helical" evidence="1">
    <location>
        <begin position="53"/>
        <end position="75"/>
    </location>
</feature>
<evidence type="ECO:0000313" key="3">
    <source>
        <dbReference type="Proteomes" id="UP000663855"/>
    </source>
</evidence>
<dbReference type="Proteomes" id="UP000663855">
    <property type="component" value="Unassembled WGS sequence"/>
</dbReference>
<keyword evidence="1" id="KW-1133">Transmembrane helix</keyword>
<protein>
    <submittedName>
        <fullName evidence="2">Uncharacterized protein</fullName>
    </submittedName>
</protein>
<organism evidence="2 3">
    <name type="scientific">Rotaria magnacalcarata</name>
    <dbReference type="NCBI Taxonomy" id="392030"/>
    <lineage>
        <taxon>Eukaryota</taxon>
        <taxon>Metazoa</taxon>
        <taxon>Spiralia</taxon>
        <taxon>Gnathifera</taxon>
        <taxon>Rotifera</taxon>
        <taxon>Eurotatoria</taxon>
        <taxon>Bdelloidea</taxon>
        <taxon>Philodinida</taxon>
        <taxon>Philodinidae</taxon>
        <taxon>Rotaria</taxon>
    </lineage>
</organism>